<name>A0A4Z2HZA7_9TELE</name>
<gene>
    <name evidence="2" type="ORF">EYF80_019360</name>
</gene>
<proteinExistence type="predicted"/>
<organism evidence="2 3">
    <name type="scientific">Liparis tanakae</name>
    <name type="common">Tanaka's snailfish</name>
    <dbReference type="NCBI Taxonomy" id="230148"/>
    <lineage>
        <taxon>Eukaryota</taxon>
        <taxon>Metazoa</taxon>
        <taxon>Chordata</taxon>
        <taxon>Craniata</taxon>
        <taxon>Vertebrata</taxon>
        <taxon>Euteleostomi</taxon>
        <taxon>Actinopterygii</taxon>
        <taxon>Neopterygii</taxon>
        <taxon>Teleostei</taxon>
        <taxon>Neoteleostei</taxon>
        <taxon>Acanthomorphata</taxon>
        <taxon>Eupercaria</taxon>
        <taxon>Perciformes</taxon>
        <taxon>Cottioidei</taxon>
        <taxon>Cottales</taxon>
        <taxon>Liparidae</taxon>
        <taxon>Liparis</taxon>
    </lineage>
</organism>
<keyword evidence="3" id="KW-1185">Reference proteome</keyword>
<protein>
    <submittedName>
        <fullName evidence="2">Uncharacterized protein</fullName>
    </submittedName>
</protein>
<evidence type="ECO:0000256" key="1">
    <source>
        <dbReference type="SAM" id="MobiDB-lite"/>
    </source>
</evidence>
<feature type="compositionally biased region" description="Polar residues" evidence="1">
    <location>
        <begin position="17"/>
        <end position="32"/>
    </location>
</feature>
<dbReference type="Proteomes" id="UP000314294">
    <property type="component" value="Unassembled WGS sequence"/>
</dbReference>
<sequence>MSLGGQAALSPHHSLRMENNTADSHAETSNVSRGYVHDIRCEEPISKDWPVFRQSNNEDSDVNLKGIARTLADVSGNLSAARLPARTCTYATKVKATSTSDNASGPSPAVSLKYCNKETHKVRRAKPSFR</sequence>
<evidence type="ECO:0000313" key="2">
    <source>
        <dbReference type="EMBL" id="TNN70334.1"/>
    </source>
</evidence>
<accession>A0A4Z2HZA7</accession>
<feature type="region of interest" description="Disordered" evidence="1">
    <location>
        <begin position="1"/>
        <end position="33"/>
    </location>
</feature>
<evidence type="ECO:0000313" key="3">
    <source>
        <dbReference type="Proteomes" id="UP000314294"/>
    </source>
</evidence>
<comment type="caution">
    <text evidence="2">The sequence shown here is derived from an EMBL/GenBank/DDBJ whole genome shotgun (WGS) entry which is preliminary data.</text>
</comment>
<dbReference type="AlphaFoldDB" id="A0A4Z2HZA7"/>
<reference evidence="2 3" key="1">
    <citation type="submission" date="2019-03" db="EMBL/GenBank/DDBJ databases">
        <title>First draft genome of Liparis tanakae, snailfish: a comprehensive survey of snailfish specific genes.</title>
        <authorList>
            <person name="Kim W."/>
            <person name="Song I."/>
            <person name="Jeong J.-H."/>
            <person name="Kim D."/>
            <person name="Kim S."/>
            <person name="Ryu S."/>
            <person name="Song J.Y."/>
            <person name="Lee S.K."/>
        </authorList>
    </citation>
    <scope>NUCLEOTIDE SEQUENCE [LARGE SCALE GENOMIC DNA]</scope>
    <source>
        <tissue evidence="2">Muscle</tissue>
    </source>
</reference>
<dbReference type="EMBL" id="SRLO01000164">
    <property type="protein sequence ID" value="TNN70334.1"/>
    <property type="molecule type" value="Genomic_DNA"/>
</dbReference>